<organism evidence="4 5">
    <name type="scientific">Halobacillus litoralis</name>
    <dbReference type="NCBI Taxonomy" id="45668"/>
    <lineage>
        <taxon>Bacteria</taxon>
        <taxon>Bacillati</taxon>
        <taxon>Bacillota</taxon>
        <taxon>Bacilli</taxon>
        <taxon>Bacillales</taxon>
        <taxon>Bacillaceae</taxon>
        <taxon>Halobacillus</taxon>
    </lineage>
</organism>
<protein>
    <recommendedName>
        <fullName evidence="3">UvrD-like helicase C-terminal domain-containing protein</fullName>
    </recommendedName>
</protein>
<dbReference type="CDD" id="cd18809">
    <property type="entry name" value="SF1_C_RecD"/>
    <property type="match status" value="1"/>
</dbReference>
<dbReference type="SUPFAM" id="SSF52540">
    <property type="entry name" value="P-loop containing nucleoside triphosphate hydrolases"/>
    <property type="match status" value="1"/>
</dbReference>
<dbReference type="GO" id="GO:0003678">
    <property type="term" value="F:DNA helicase activity"/>
    <property type="evidence" value="ECO:0007669"/>
    <property type="project" value="UniProtKB-ARBA"/>
</dbReference>
<dbReference type="Pfam" id="PF13604">
    <property type="entry name" value="AAA_30"/>
    <property type="match status" value="1"/>
</dbReference>
<accession>A0A410MJ78</accession>
<dbReference type="KEGG" id="hli:HLI_21120"/>
<dbReference type="GO" id="GO:0005524">
    <property type="term" value="F:ATP binding"/>
    <property type="evidence" value="ECO:0007669"/>
    <property type="project" value="UniProtKB-KW"/>
</dbReference>
<dbReference type="EMBL" id="CP026119">
    <property type="protein sequence ID" value="QAS54761.1"/>
    <property type="molecule type" value="Genomic_DNA"/>
</dbReference>
<evidence type="ECO:0000313" key="4">
    <source>
        <dbReference type="EMBL" id="QAS54761.1"/>
    </source>
</evidence>
<dbReference type="Gene3D" id="3.40.50.300">
    <property type="entry name" value="P-loop containing nucleotide triphosphate hydrolases"/>
    <property type="match status" value="2"/>
</dbReference>
<dbReference type="PANTHER" id="PTHR43788:SF6">
    <property type="entry name" value="DNA HELICASE B"/>
    <property type="match status" value="1"/>
</dbReference>
<evidence type="ECO:0000256" key="1">
    <source>
        <dbReference type="ARBA" id="ARBA00022741"/>
    </source>
</evidence>
<dbReference type="InterPro" id="IPR050534">
    <property type="entry name" value="Coronavir_polyprotein_1ab"/>
</dbReference>
<dbReference type="InterPro" id="IPR027785">
    <property type="entry name" value="UvrD-like_helicase_C"/>
</dbReference>
<reference evidence="4 5" key="1">
    <citation type="submission" date="2018-01" db="EMBL/GenBank/DDBJ databases">
        <title>The whole genome sequencing and assembly of Halobacillus litoralis ERB031 strain.</title>
        <authorList>
            <person name="Lee S.-J."/>
            <person name="Park M.-K."/>
            <person name="Kim J.-Y."/>
            <person name="Lee Y.-J."/>
            <person name="Yi H."/>
            <person name="Bahn Y.-S."/>
            <person name="Kim J.F."/>
            <person name="Lee D.-W."/>
        </authorList>
    </citation>
    <scope>NUCLEOTIDE SEQUENCE [LARGE SCALE GENOMIC DNA]</scope>
    <source>
        <strain evidence="4 5">ERB 031</strain>
        <plasmid evidence="5">pldw-31</plasmid>
    </source>
</reference>
<proteinExistence type="predicted"/>
<dbReference type="InterPro" id="IPR027417">
    <property type="entry name" value="P-loop_NTPase"/>
</dbReference>
<geneLocation type="plasmid" evidence="5">
    <name>pldw-31</name>
</geneLocation>
<dbReference type="Proteomes" id="UP000287756">
    <property type="component" value="Plasmid pLDW-31"/>
</dbReference>
<sequence>MPIGVLKKLIKRVRLNVLMSNSAIKDQKLIQLSPMQKDGVDKAASWFKKGMSSTFTLTGYAGSGKTTCVEAMIENLDIGLRNVSFVSPTGKAALVMAQKAQGKYRATTIHKLIYDYDDIHGFSLKSSEKLKGIELIVCDEASMIDQSVLEDLLSFNIPIIFIGDNAQLLPVGKKTNLLETPDVMLTEIHRQAADNPIIHLSMLAREGKDIPFQKFGKHAVVIPKKRIYDNPAKFNEWASRADQVICGKNKTRNGMNKRIRSYKGYTSPFPQKGDKMICTRNNWLLTAGGFPMVNGLTGTVEYKINKASKNDEIKRDCMKVNLKPDFTDVTFQGLHLLHSPFVGKEEKLRGEEYSSYVDMDYGYAITCNKAQGSEFGNVVVWNEVLNYKEHEKWLYTAITRASNNLILIK</sequence>
<dbReference type="OrthoDB" id="9803432at2"/>
<evidence type="ECO:0000256" key="2">
    <source>
        <dbReference type="ARBA" id="ARBA00022840"/>
    </source>
</evidence>
<evidence type="ECO:0000259" key="3">
    <source>
        <dbReference type="Pfam" id="PF13538"/>
    </source>
</evidence>
<keyword evidence="2" id="KW-0067">ATP-binding</keyword>
<dbReference type="AlphaFoldDB" id="A0A410MJ78"/>
<keyword evidence="4" id="KW-0614">Plasmid</keyword>
<dbReference type="PANTHER" id="PTHR43788">
    <property type="entry name" value="DNA2/NAM7 HELICASE FAMILY MEMBER"/>
    <property type="match status" value="1"/>
</dbReference>
<feature type="domain" description="UvrD-like helicase C-terminal" evidence="3">
    <location>
        <begin position="361"/>
        <end position="408"/>
    </location>
</feature>
<gene>
    <name evidence="4" type="ORF">HLI_21120</name>
</gene>
<name>A0A410MJ78_9BACI</name>
<keyword evidence="1" id="KW-0547">Nucleotide-binding</keyword>
<evidence type="ECO:0000313" key="5">
    <source>
        <dbReference type="Proteomes" id="UP000287756"/>
    </source>
</evidence>
<dbReference type="Pfam" id="PF13538">
    <property type="entry name" value="UvrD_C_2"/>
    <property type="match status" value="1"/>
</dbReference>